<protein>
    <submittedName>
        <fullName evidence="2">Glyoxalase</fullName>
    </submittedName>
</protein>
<dbReference type="InterPro" id="IPR051785">
    <property type="entry name" value="MMCE/EMCE_epimerase"/>
</dbReference>
<gene>
    <name evidence="2" type="ORF">BKG61_29135</name>
</gene>
<dbReference type="InterPro" id="IPR017515">
    <property type="entry name" value="MeMalonyl-CoA_epimerase"/>
</dbReference>
<sequence length="181" mass="19527">MAGVLPGEIRQIGYVVTDLDDAIADWTDMGVGPWFVLRDVPQKVTYRGAPCEVNVSLALSNSGDLQVELIQQLDETPSIFTEFLTATGGGFHQLAYWAEDFDAAMVKLGEAGWPRVWSGGEGEGVRFAYFEPPTGAAIVEIMELTEASAGMGAYVRAQAADWDGSDPVRELGGRRRPSGQL</sequence>
<organism evidence="2 3">
    <name type="scientific">Mycobacterium syngnathidarum</name>
    <dbReference type="NCBI Taxonomy" id="1908205"/>
    <lineage>
        <taxon>Bacteria</taxon>
        <taxon>Bacillati</taxon>
        <taxon>Actinomycetota</taxon>
        <taxon>Actinomycetes</taxon>
        <taxon>Mycobacteriales</taxon>
        <taxon>Mycobacteriaceae</taxon>
        <taxon>Mycobacterium</taxon>
    </lineage>
</organism>
<accession>A0A1Q9W550</accession>
<dbReference type="STRING" id="1908205.BKG60_24585"/>
<dbReference type="Pfam" id="PF13669">
    <property type="entry name" value="Glyoxalase_4"/>
    <property type="match status" value="1"/>
</dbReference>
<evidence type="ECO:0000313" key="3">
    <source>
        <dbReference type="Proteomes" id="UP000179636"/>
    </source>
</evidence>
<accession>A0A1S1JGQ9</accession>
<dbReference type="Proteomes" id="UP000179636">
    <property type="component" value="Unassembled WGS sequence"/>
</dbReference>
<dbReference type="PANTHER" id="PTHR43048">
    <property type="entry name" value="METHYLMALONYL-COA EPIMERASE"/>
    <property type="match status" value="1"/>
</dbReference>
<dbReference type="AlphaFoldDB" id="A0A1Q9W550"/>
<name>A0A1Q9W550_9MYCO</name>
<proteinExistence type="predicted"/>
<dbReference type="PANTHER" id="PTHR43048:SF3">
    <property type="entry name" value="METHYLMALONYL-COA EPIMERASE, MITOCHONDRIAL"/>
    <property type="match status" value="1"/>
</dbReference>
<evidence type="ECO:0000313" key="2">
    <source>
        <dbReference type="EMBL" id="OHT82889.1"/>
    </source>
</evidence>
<dbReference type="OrthoDB" id="9792173at2"/>
<keyword evidence="1" id="KW-0479">Metal-binding</keyword>
<reference evidence="2 3" key="1">
    <citation type="submission" date="2016-10" db="EMBL/GenBank/DDBJ databases">
        <title>Evaluation of Human, Animal and Environmental Mycobacterium chelonae Isolates by Core Genome Phylogenomic Analysis, Targeted Gene Comparison, and Anti-microbial Susceptibility Patterns: A Tale of Mistaken Identities.</title>
        <authorList>
            <person name="Fogelson S.B."/>
            <person name="Camus A.C."/>
            <person name="Lorenz W."/>
            <person name="Vasireddy R."/>
            <person name="Vasireddy S."/>
            <person name="Smith T."/>
            <person name="Brown-Elliott B.A."/>
            <person name="Wallace R.J.Jr."/>
            <person name="Hasan N.A."/>
            <person name="Reischl U."/>
            <person name="Sanchez S."/>
        </authorList>
    </citation>
    <scope>NUCLEOTIDE SEQUENCE [LARGE SCALE GENOMIC DNA]</scope>
    <source>
        <strain evidence="2 3">24999</strain>
    </source>
</reference>
<dbReference type="GO" id="GO:0046491">
    <property type="term" value="P:L-methylmalonyl-CoA metabolic process"/>
    <property type="evidence" value="ECO:0007669"/>
    <property type="project" value="TreeGrafter"/>
</dbReference>
<dbReference type="GO" id="GO:0004493">
    <property type="term" value="F:methylmalonyl-CoA epimerase activity"/>
    <property type="evidence" value="ECO:0007669"/>
    <property type="project" value="TreeGrafter"/>
</dbReference>
<dbReference type="CDD" id="cd07249">
    <property type="entry name" value="MMCE"/>
    <property type="match status" value="1"/>
</dbReference>
<dbReference type="Gene3D" id="3.10.180.10">
    <property type="entry name" value="2,3-Dihydroxybiphenyl 1,2-Dioxygenase, domain 1"/>
    <property type="match status" value="1"/>
</dbReference>
<dbReference type="RefSeq" id="WP_070947145.1">
    <property type="nucleotide sequence ID" value="NZ_MLCL01000086.1"/>
</dbReference>
<comment type="caution">
    <text evidence="2">The sequence shown here is derived from an EMBL/GenBank/DDBJ whole genome shotgun (WGS) entry which is preliminary data.</text>
</comment>
<dbReference type="EMBL" id="MLHV01000051">
    <property type="protein sequence ID" value="OHT82889.1"/>
    <property type="molecule type" value="Genomic_DNA"/>
</dbReference>
<keyword evidence="3" id="KW-1185">Reference proteome</keyword>
<evidence type="ECO:0000256" key="1">
    <source>
        <dbReference type="ARBA" id="ARBA00022723"/>
    </source>
</evidence>
<dbReference type="SUPFAM" id="SSF54593">
    <property type="entry name" value="Glyoxalase/Bleomycin resistance protein/Dihydroxybiphenyl dioxygenase"/>
    <property type="match status" value="1"/>
</dbReference>
<dbReference type="GO" id="GO:0046872">
    <property type="term" value="F:metal ion binding"/>
    <property type="evidence" value="ECO:0007669"/>
    <property type="project" value="UniProtKB-KW"/>
</dbReference>
<dbReference type="InterPro" id="IPR029068">
    <property type="entry name" value="Glyas_Bleomycin-R_OHBP_Dase"/>
</dbReference>